<proteinExistence type="predicted"/>
<dbReference type="EMBL" id="CM045876">
    <property type="protein sequence ID" value="KAI7942529.1"/>
    <property type="molecule type" value="Genomic_DNA"/>
</dbReference>
<reference evidence="2" key="1">
    <citation type="journal article" date="2018" name="BMC Genomics">
        <title>Genomic insights into host adaptation between the wheat stripe rust pathogen (Puccinia striiformis f. sp. tritici) and the barley stripe rust pathogen (Puccinia striiformis f. sp. hordei).</title>
        <authorList>
            <person name="Xia C."/>
            <person name="Wang M."/>
            <person name="Yin C."/>
            <person name="Cornejo O.E."/>
            <person name="Hulbert S.H."/>
            <person name="Chen X."/>
        </authorList>
    </citation>
    <scope>NUCLEOTIDE SEQUENCE [LARGE SCALE GENOMIC DNA]</scope>
    <source>
        <strain evidence="2">93-210</strain>
    </source>
</reference>
<name>A0ACC0E1U3_9BASI</name>
<protein>
    <submittedName>
        <fullName evidence="1">Uncharacterized protein</fullName>
    </submittedName>
</protein>
<organism evidence="1 2">
    <name type="scientific">Puccinia striiformis f. sp. tritici</name>
    <dbReference type="NCBI Taxonomy" id="168172"/>
    <lineage>
        <taxon>Eukaryota</taxon>
        <taxon>Fungi</taxon>
        <taxon>Dikarya</taxon>
        <taxon>Basidiomycota</taxon>
        <taxon>Pucciniomycotina</taxon>
        <taxon>Pucciniomycetes</taxon>
        <taxon>Pucciniales</taxon>
        <taxon>Pucciniaceae</taxon>
        <taxon>Puccinia</taxon>
    </lineage>
</organism>
<reference evidence="2" key="2">
    <citation type="journal article" date="2018" name="Mol. Plant Microbe Interact.">
        <title>Genome sequence resources for the wheat stripe rust pathogen (Puccinia striiformis f. sp. tritici) and the barley stripe rust pathogen (Puccinia striiformis f. sp. hordei).</title>
        <authorList>
            <person name="Xia C."/>
            <person name="Wang M."/>
            <person name="Yin C."/>
            <person name="Cornejo O.E."/>
            <person name="Hulbert S.H."/>
            <person name="Chen X."/>
        </authorList>
    </citation>
    <scope>NUCLEOTIDE SEQUENCE [LARGE SCALE GENOMIC DNA]</scope>
    <source>
        <strain evidence="2">93-210</strain>
    </source>
</reference>
<sequence length="603" mass="64046">MATSPVSDRGLVPLLSETAARSLAVAQSNRHTLSFPLTQNQGLVPLLSKSTAKSLTSNWKNATLRGTISPIRSDRHACSYRTLTPNSLSEATNPQPSPSNPPVKASTNSPINAMAFKPCKSLLTPAVVTTFDGLAGEAIDNLADLEFVHTQPLSDLTPPISSTPPTTTLASSSSHGHLLTAITATNGSIDSPSSPPKLSKAWAEPSIEAIAIKRCVSTPNLTVGSTVNNAKPPTELATYLSPINSNHSPVLSESIDTNSILESSSPLPLEPLTTSVTLLSNGSPNTSPPCRRTFDPTFKPLQHRRTRSLASSSTASLADLTFIRDQPFTEFLSLATAQSHSSDRLPSSELKEETIPSLPPTFPQASHAITLTQRSNIANIASDCLSGPATDSTAIAPLPSTTPISTPLITPEKFSVSNTAPTIISLPSCASSPATTPVQENLTQSSTVAIDSTLAPVSDSPFPTFTATSEPHYNNLELAMVGGIEIVNDDDPALDFQPAPEFLEYYDDEGNCFTLPKIYETEKKKNKKKKKKKTTTSRSNPSLPSPSVEVQASAVGVSKEALAALERLKDPRSRPIEDSDFIGWDDCIDGPTSTVDNLILFYV</sequence>
<evidence type="ECO:0000313" key="1">
    <source>
        <dbReference type="EMBL" id="KAI7942529.1"/>
    </source>
</evidence>
<accession>A0ACC0E1U3</accession>
<reference evidence="1 2" key="3">
    <citation type="journal article" date="2022" name="Microbiol. Spectr.">
        <title>Folding features and dynamics of 3D genome architecture in plant fungal pathogens.</title>
        <authorList>
            <person name="Xia C."/>
        </authorList>
    </citation>
    <scope>NUCLEOTIDE SEQUENCE [LARGE SCALE GENOMIC DNA]</scope>
    <source>
        <strain evidence="1 2">93-210</strain>
    </source>
</reference>
<gene>
    <name evidence="1" type="ORF">MJO28_012556</name>
</gene>
<keyword evidence="2" id="KW-1185">Reference proteome</keyword>
<evidence type="ECO:0000313" key="2">
    <source>
        <dbReference type="Proteomes" id="UP001060170"/>
    </source>
</evidence>
<dbReference type="Proteomes" id="UP001060170">
    <property type="component" value="Chromosome 12"/>
</dbReference>
<comment type="caution">
    <text evidence="1">The sequence shown here is derived from an EMBL/GenBank/DDBJ whole genome shotgun (WGS) entry which is preliminary data.</text>
</comment>